<dbReference type="EMBL" id="JACVVK020000271">
    <property type="protein sequence ID" value="KAK7480910.1"/>
    <property type="molecule type" value="Genomic_DNA"/>
</dbReference>
<reference evidence="1 2" key="1">
    <citation type="journal article" date="2023" name="Sci. Data">
        <title>Genome assembly of the Korean intertidal mud-creeper Batillaria attramentaria.</title>
        <authorList>
            <person name="Patra A.K."/>
            <person name="Ho P.T."/>
            <person name="Jun S."/>
            <person name="Lee S.J."/>
            <person name="Kim Y."/>
            <person name="Won Y.J."/>
        </authorList>
    </citation>
    <scope>NUCLEOTIDE SEQUENCE [LARGE SCALE GENOMIC DNA]</scope>
    <source>
        <strain evidence="1">Wonlab-2016</strain>
    </source>
</reference>
<dbReference type="AlphaFoldDB" id="A0ABD0K232"/>
<gene>
    <name evidence="1" type="ORF">BaRGS_00027821</name>
</gene>
<comment type="caution">
    <text evidence="1">The sequence shown here is derived from an EMBL/GenBank/DDBJ whole genome shotgun (WGS) entry which is preliminary data.</text>
</comment>
<organism evidence="1 2">
    <name type="scientific">Batillaria attramentaria</name>
    <dbReference type="NCBI Taxonomy" id="370345"/>
    <lineage>
        <taxon>Eukaryota</taxon>
        <taxon>Metazoa</taxon>
        <taxon>Spiralia</taxon>
        <taxon>Lophotrochozoa</taxon>
        <taxon>Mollusca</taxon>
        <taxon>Gastropoda</taxon>
        <taxon>Caenogastropoda</taxon>
        <taxon>Sorbeoconcha</taxon>
        <taxon>Cerithioidea</taxon>
        <taxon>Batillariidae</taxon>
        <taxon>Batillaria</taxon>
    </lineage>
</organism>
<proteinExistence type="predicted"/>
<accession>A0ABD0K232</accession>
<sequence>MLGACLQLQNIFKQIFSTACGAWMATSTLKHCWGCVRAVKVTNRRRLFYQRPPDFRLRVVRKRLSDQLFSWAPHFRKENYIDELIIPVCTSGAYGKLH</sequence>
<dbReference type="Proteomes" id="UP001519460">
    <property type="component" value="Unassembled WGS sequence"/>
</dbReference>
<evidence type="ECO:0000313" key="1">
    <source>
        <dbReference type="EMBL" id="KAK7480910.1"/>
    </source>
</evidence>
<protein>
    <submittedName>
        <fullName evidence="1">Uncharacterized protein</fullName>
    </submittedName>
</protein>
<name>A0ABD0K232_9CAEN</name>
<keyword evidence="2" id="KW-1185">Reference proteome</keyword>
<evidence type="ECO:0000313" key="2">
    <source>
        <dbReference type="Proteomes" id="UP001519460"/>
    </source>
</evidence>